<gene>
    <name evidence="4" type="primary">HSP70</name>
    <name evidence="4" type="ORF">MA16_Dca002120</name>
</gene>
<dbReference type="PANTHER" id="PTHR19375">
    <property type="entry name" value="HEAT SHOCK PROTEIN 70KDA"/>
    <property type="match status" value="1"/>
</dbReference>
<evidence type="ECO:0000313" key="4">
    <source>
        <dbReference type="EMBL" id="PKU86289.1"/>
    </source>
</evidence>
<proteinExistence type="predicted"/>
<dbReference type="GO" id="GO:0140662">
    <property type="term" value="F:ATP-dependent protein folding chaperone"/>
    <property type="evidence" value="ECO:0007669"/>
    <property type="project" value="InterPro"/>
</dbReference>
<protein>
    <submittedName>
        <fullName evidence="4">Heat shock 70 kDa protein</fullName>
    </submittedName>
</protein>
<dbReference type="InterPro" id="IPR013126">
    <property type="entry name" value="Hsp_70_fam"/>
</dbReference>
<keyword evidence="4" id="KW-0346">Stress response</keyword>
<name>A0A2I0XEG4_9ASPA</name>
<evidence type="ECO:0000256" key="2">
    <source>
        <dbReference type="ARBA" id="ARBA00022840"/>
    </source>
</evidence>
<dbReference type="Pfam" id="PF00012">
    <property type="entry name" value="HSP70"/>
    <property type="match status" value="1"/>
</dbReference>
<dbReference type="EMBL" id="KZ501954">
    <property type="protein sequence ID" value="PKU86289.1"/>
    <property type="molecule type" value="Genomic_DNA"/>
</dbReference>
<organism evidence="4 5">
    <name type="scientific">Dendrobium catenatum</name>
    <dbReference type="NCBI Taxonomy" id="906689"/>
    <lineage>
        <taxon>Eukaryota</taxon>
        <taxon>Viridiplantae</taxon>
        <taxon>Streptophyta</taxon>
        <taxon>Embryophyta</taxon>
        <taxon>Tracheophyta</taxon>
        <taxon>Spermatophyta</taxon>
        <taxon>Magnoliopsida</taxon>
        <taxon>Liliopsida</taxon>
        <taxon>Asparagales</taxon>
        <taxon>Orchidaceae</taxon>
        <taxon>Epidendroideae</taxon>
        <taxon>Malaxideae</taxon>
        <taxon>Dendrobiinae</taxon>
        <taxon>Dendrobium</taxon>
    </lineage>
</organism>
<evidence type="ECO:0000256" key="1">
    <source>
        <dbReference type="ARBA" id="ARBA00022741"/>
    </source>
</evidence>
<dbReference type="Proteomes" id="UP000233837">
    <property type="component" value="Unassembled WGS sequence"/>
</dbReference>
<dbReference type="Gene3D" id="3.30.420.40">
    <property type="match status" value="4"/>
</dbReference>
<accession>A0A2I0XEG4</accession>
<dbReference type="STRING" id="906689.A0A2I0XEG4"/>
<dbReference type="AlphaFoldDB" id="A0A2I0XEG4"/>
<keyword evidence="2" id="KW-0067">ATP-binding</keyword>
<reference evidence="4 5" key="1">
    <citation type="journal article" date="2016" name="Sci. Rep.">
        <title>The Dendrobium catenatum Lindl. genome sequence provides insights into polysaccharide synthase, floral development and adaptive evolution.</title>
        <authorList>
            <person name="Zhang G.Q."/>
            <person name="Xu Q."/>
            <person name="Bian C."/>
            <person name="Tsai W.C."/>
            <person name="Yeh C.M."/>
            <person name="Liu K.W."/>
            <person name="Yoshida K."/>
            <person name="Zhang L.S."/>
            <person name="Chang S.B."/>
            <person name="Chen F."/>
            <person name="Shi Y."/>
            <person name="Su Y.Y."/>
            <person name="Zhang Y.Q."/>
            <person name="Chen L.J."/>
            <person name="Yin Y."/>
            <person name="Lin M."/>
            <person name="Huang H."/>
            <person name="Deng H."/>
            <person name="Wang Z.W."/>
            <person name="Zhu S.L."/>
            <person name="Zhao X."/>
            <person name="Deng C."/>
            <person name="Niu S.C."/>
            <person name="Huang J."/>
            <person name="Wang M."/>
            <person name="Liu G.H."/>
            <person name="Yang H.J."/>
            <person name="Xiao X.J."/>
            <person name="Hsiao Y.Y."/>
            <person name="Wu W.L."/>
            <person name="Chen Y.Y."/>
            <person name="Mitsuda N."/>
            <person name="Ohme-Takagi M."/>
            <person name="Luo Y.B."/>
            <person name="Van de Peer Y."/>
            <person name="Liu Z.J."/>
        </authorList>
    </citation>
    <scope>NUCLEOTIDE SEQUENCE [LARGE SCALE GENOMIC DNA]</scope>
    <source>
        <tissue evidence="4">The whole plant</tissue>
    </source>
</reference>
<keyword evidence="1" id="KW-0547">Nucleotide-binding</keyword>
<dbReference type="InterPro" id="IPR043129">
    <property type="entry name" value="ATPase_NBD"/>
</dbReference>
<feature type="region of interest" description="Disordered" evidence="3">
    <location>
        <begin position="317"/>
        <end position="338"/>
    </location>
</feature>
<evidence type="ECO:0000256" key="3">
    <source>
        <dbReference type="SAM" id="MobiDB-lite"/>
    </source>
</evidence>
<dbReference type="GO" id="GO:0005524">
    <property type="term" value="F:ATP binding"/>
    <property type="evidence" value="ECO:0007669"/>
    <property type="project" value="UniProtKB-KW"/>
</dbReference>
<dbReference type="SUPFAM" id="SSF53067">
    <property type="entry name" value="Actin-like ATPase domain"/>
    <property type="match status" value="1"/>
</dbReference>
<evidence type="ECO:0000313" key="5">
    <source>
        <dbReference type="Proteomes" id="UP000233837"/>
    </source>
</evidence>
<keyword evidence="5" id="KW-1185">Reference proteome</keyword>
<sequence length="338" mass="36387">MAPTRIGIDLTDSPLKVGGRVMGQYIVVEGSKGIKLLAAEMAPTRIGIDLTELPLKVGGLVEDRYIVVEGSKGLKLRGAATSTTKEEVVAILKDGVDVVKSSFGAPNFDAAVIVIPNNTSEKYQDDIISYGRGNGFNITQVIKEHTAVSAVYVKKVQPKIFTNLAIISLTGGILEISVVSIVPPINQYEHYHFVLEAHEAHPEVIDLDGSKDQKGSGSGIIGIIGGTAKALIVDPFENVLAGILKNIVEILNIKKTEVDKVVFVGKASRSEKVRNAVKESFSKAEVWEGIDNPDEIVAYGAACLSYEDKKIPIYPLNTPKIPEDQGQAEFPLLDPEQD</sequence>
<reference evidence="4 5" key="2">
    <citation type="journal article" date="2017" name="Nature">
        <title>The Apostasia genome and the evolution of orchids.</title>
        <authorList>
            <person name="Zhang G.Q."/>
            <person name="Liu K.W."/>
            <person name="Li Z."/>
            <person name="Lohaus R."/>
            <person name="Hsiao Y.Y."/>
            <person name="Niu S.C."/>
            <person name="Wang J.Y."/>
            <person name="Lin Y.C."/>
            <person name="Xu Q."/>
            <person name="Chen L.J."/>
            <person name="Yoshida K."/>
            <person name="Fujiwara S."/>
            <person name="Wang Z.W."/>
            <person name="Zhang Y.Q."/>
            <person name="Mitsuda N."/>
            <person name="Wang M."/>
            <person name="Liu G.H."/>
            <person name="Pecoraro L."/>
            <person name="Huang H.X."/>
            <person name="Xiao X.J."/>
            <person name="Lin M."/>
            <person name="Wu X.Y."/>
            <person name="Wu W.L."/>
            <person name="Chen Y.Y."/>
            <person name="Chang S.B."/>
            <person name="Sakamoto S."/>
            <person name="Ohme-Takagi M."/>
            <person name="Yagi M."/>
            <person name="Zeng S.J."/>
            <person name="Shen C.Y."/>
            <person name="Yeh C.M."/>
            <person name="Luo Y.B."/>
            <person name="Tsai W.C."/>
            <person name="Van de Peer Y."/>
            <person name="Liu Z.J."/>
        </authorList>
    </citation>
    <scope>NUCLEOTIDE SEQUENCE [LARGE SCALE GENOMIC DNA]</scope>
    <source>
        <tissue evidence="4">The whole plant</tissue>
    </source>
</reference>